<dbReference type="RefSeq" id="WP_114402595.1">
    <property type="nucleotide sequence ID" value="NZ_QPGB01000002.1"/>
</dbReference>
<sequence>MSLARLQRVAVLGVGLIGGSFARAIKQAVPTLEVVGLAREPARLSPAQAARVVDDCRPISPASVTDVDFLLLAAPVSATQAVLETLAPGFSAQVVLSDAGSTKQDVDAAARLALGARYPRFVPAHPIAGSEQSGWQAAQAGLFVGRRVILTPTPETDGAALALTRAVWEACGAQVSELGVHEHDAVFAQVSHFPHFLAYAYMQQILQAPNAATLLAQAGTGFRDFTRIAGSEPKMWVDISLANRANVLQCAQAFQASLGELIDLLQAGDSAALEARFTEISGARRTWHL</sequence>
<keyword evidence="4" id="KW-1185">Reference proteome</keyword>
<dbReference type="Gene3D" id="1.10.3660.10">
    <property type="entry name" value="6-phosphogluconate dehydrogenase C-terminal like domain"/>
    <property type="match status" value="1"/>
</dbReference>
<name>A0A368L4K0_9BURK</name>
<dbReference type="SUPFAM" id="SSF48179">
    <property type="entry name" value="6-phosphogluconate dehydrogenase C-terminal domain-like"/>
    <property type="match status" value="1"/>
</dbReference>
<dbReference type="AlphaFoldDB" id="A0A368L4K0"/>
<evidence type="ECO:0000256" key="1">
    <source>
        <dbReference type="ARBA" id="ARBA00023002"/>
    </source>
</evidence>
<proteinExistence type="predicted"/>
<dbReference type="Pfam" id="PF20463">
    <property type="entry name" value="PDH_C"/>
    <property type="match status" value="1"/>
</dbReference>
<dbReference type="InterPro" id="IPR036291">
    <property type="entry name" value="NAD(P)-bd_dom_sf"/>
</dbReference>
<comment type="caution">
    <text evidence="3">The sequence shown here is derived from an EMBL/GenBank/DDBJ whole genome shotgun (WGS) entry which is preliminary data.</text>
</comment>
<dbReference type="Pfam" id="PF02153">
    <property type="entry name" value="PDH_N"/>
    <property type="match status" value="1"/>
</dbReference>
<evidence type="ECO:0000313" key="3">
    <source>
        <dbReference type="EMBL" id="RCS58511.1"/>
    </source>
</evidence>
<reference evidence="3 4" key="1">
    <citation type="journal article" date="2018" name="Int. J. Syst. Evol. Microbiol.">
        <title>Parvibium lacunae gen. nov., sp. nov., a new member of the family Alcaligenaceae isolated from a freshwater pond.</title>
        <authorList>
            <person name="Chen W.M."/>
            <person name="Xie P.B."/>
            <person name="Hsu M.Y."/>
            <person name="Sheu S.Y."/>
        </authorList>
    </citation>
    <scope>NUCLEOTIDE SEQUENCE [LARGE SCALE GENOMIC DNA]</scope>
    <source>
        <strain evidence="3 4">KMB9</strain>
    </source>
</reference>
<protein>
    <submittedName>
        <fullName evidence="3">Prephenate dehydrogenase/arogenate dehydrogenase family protein</fullName>
    </submittedName>
</protein>
<dbReference type="GO" id="GO:0070403">
    <property type="term" value="F:NAD+ binding"/>
    <property type="evidence" value="ECO:0007669"/>
    <property type="project" value="InterPro"/>
</dbReference>
<evidence type="ECO:0000259" key="2">
    <source>
        <dbReference type="PROSITE" id="PS51176"/>
    </source>
</evidence>
<feature type="domain" description="Prephenate/arogenate dehydrogenase" evidence="2">
    <location>
        <begin position="7"/>
        <end position="289"/>
    </location>
</feature>
<dbReference type="PROSITE" id="PS51176">
    <property type="entry name" value="PDH_ADH"/>
    <property type="match status" value="1"/>
</dbReference>
<organism evidence="3 4">
    <name type="scientific">Parvibium lacunae</name>
    <dbReference type="NCBI Taxonomy" id="1888893"/>
    <lineage>
        <taxon>Bacteria</taxon>
        <taxon>Pseudomonadati</taxon>
        <taxon>Pseudomonadota</taxon>
        <taxon>Betaproteobacteria</taxon>
        <taxon>Burkholderiales</taxon>
        <taxon>Alcaligenaceae</taxon>
        <taxon>Parvibium</taxon>
    </lineage>
</organism>
<dbReference type="Proteomes" id="UP000252357">
    <property type="component" value="Unassembled WGS sequence"/>
</dbReference>
<dbReference type="GO" id="GO:0004665">
    <property type="term" value="F:prephenate dehydrogenase (NADP+) activity"/>
    <property type="evidence" value="ECO:0007669"/>
    <property type="project" value="InterPro"/>
</dbReference>
<dbReference type="InterPro" id="IPR008927">
    <property type="entry name" value="6-PGluconate_DH-like_C_sf"/>
</dbReference>
<dbReference type="Gene3D" id="3.40.50.720">
    <property type="entry name" value="NAD(P)-binding Rossmann-like Domain"/>
    <property type="match status" value="1"/>
</dbReference>
<dbReference type="OrthoDB" id="9809920at2"/>
<keyword evidence="1" id="KW-0560">Oxidoreductase</keyword>
<dbReference type="InterPro" id="IPR050812">
    <property type="entry name" value="Preph/Arog_dehydrog"/>
</dbReference>
<dbReference type="InterPro" id="IPR046825">
    <property type="entry name" value="PDH_C"/>
</dbReference>
<dbReference type="PANTHER" id="PTHR21363">
    <property type="entry name" value="PREPHENATE DEHYDROGENASE"/>
    <property type="match status" value="1"/>
</dbReference>
<dbReference type="SUPFAM" id="SSF51735">
    <property type="entry name" value="NAD(P)-binding Rossmann-fold domains"/>
    <property type="match status" value="1"/>
</dbReference>
<dbReference type="PANTHER" id="PTHR21363:SF0">
    <property type="entry name" value="PREPHENATE DEHYDROGENASE [NADP(+)]"/>
    <property type="match status" value="1"/>
</dbReference>
<dbReference type="InterPro" id="IPR046826">
    <property type="entry name" value="PDH_N"/>
</dbReference>
<evidence type="ECO:0000313" key="4">
    <source>
        <dbReference type="Proteomes" id="UP000252357"/>
    </source>
</evidence>
<dbReference type="EMBL" id="QPGB01000002">
    <property type="protein sequence ID" value="RCS58511.1"/>
    <property type="molecule type" value="Genomic_DNA"/>
</dbReference>
<dbReference type="FunFam" id="3.40.50.720:FF:000208">
    <property type="entry name" value="Prephenate dehydrogenase"/>
    <property type="match status" value="1"/>
</dbReference>
<dbReference type="InterPro" id="IPR003099">
    <property type="entry name" value="Prephen_DH"/>
</dbReference>
<dbReference type="GO" id="GO:0008977">
    <property type="term" value="F:prephenate dehydrogenase (NAD+) activity"/>
    <property type="evidence" value="ECO:0007669"/>
    <property type="project" value="InterPro"/>
</dbReference>
<gene>
    <name evidence="3" type="ORF">DU000_06800</name>
</gene>
<accession>A0A368L4K0</accession>
<dbReference type="GO" id="GO:0006571">
    <property type="term" value="P:tyrosine biosynthetic process"/>
    <property type="evidence" value="ECO:0007669"/>
    <property type="project" value="InterPro"/>
</dbReference>